<organism evidence="1">
    <name type="scientific">Rhizophora mucronata</name>
    <name type="common">Asiatic mangrove</name>
    <dbReference type="NCBI Taxonomy" id="61149"/>
    <lineage>
        <taxon>Eukaryota</taxon>
        <taxon>Viridiplantae</taxon>
        <taxon>Streptophyta</taxon>
        <taxon>Embryophyta</taxon>
        <taxon>Tracheophyta</taxon>
        <taxon>Spermatophyta</taxon>
        <taxon>Magnoliopsida</taxon>
        <taxon>eudicotyledons</taxon>
        <taxon>Gunneridae</taxon>
        <taxon>Pentapetalae</taxon>
        <taxon>rosids</taxon>
        <taxon>fabids</taxon>
        <taxon>Malpighiales</taxon>
        <taxon>Rhizophoraceae</taxon>
        <taxon>Rhizophora</taxon>
    </lineage>
</organism>
<dbReference type="EMBL" id="GGEC01079342">
    <property type="protein sequence ID" value="MBX59826.1"/>
    <property type="molecule type" value="Transcribed_RNA"/>
</dbReference>
<sequence length="33" mass="3359">MPTGVLQGLRELAGDGLVSSGFTVSFSMSLLTS</sequence>
<protein>
    <submittedName>
        <fullName evidence="1">Plasma membrane ATPase 4-like</fullName>
    </submittedName>
</protein>
<evidence type="ECO:0000313" key="1">
    <source>
        <dbReference type="EMBL" id="MBX59826.1"/>
    </source>
</evidence>
<reference evidence="1" key="1">
    <citation type="submission" date="2018-02" db="EMBL/GenBank/DDBJ databases">
        <title>Rhizophora mucronata_Transcriptome.</title>
        <authorList>
            <person name="Meera S.P."/>
            <person name="Sreeshan A."/>
            <person name="Augustine A."/>
        </authorList>
    </citation>
    <scope>NUCLEOTIDE SEQUENCE</scope>
    <source>
        <tissue evidence="1">Leaf</tissue>
    </source>
</reference>
<name>A0A2P2PYK2_RHIMU</name>
<proteinExistence type="predicted"/>
<dbReference type="AlphaFoldDB" id="A0A2P2PYK2"/>
<accession>A0A2P2PYK2</accession>